<dbReference type="PANTHER" id="PTHR45907">
    <property type="entry name" value="SERPENTINE RECEPTOR, CLASS J"/>
    <property type="match status" value="1"/>
</dbReference>
<dbReference type="AlphaFoldDB" id="A0AAN5DFC7"/>
<keyword evidence="3" id="KW-1185">Reference proteome</keyword>
<feature type="non-terminal residue" evidence="2">
    <location>
        <position position="1"/>
    </location>
</feature>
<keyword evidence="1" id="KW-1133">Transmembrane helix</keyword>
<organism evidence="2 3">
    <name type="scientific">Pristionchus mayeri</name>
    <dbReference type="NCBI Taxonomy" id="1317129"/>
    <lineage>
        <taxon>Eukaryota</taxon>
        <taxon>Metazoa</taxon>
        <taxon>Ecdysozoa</taxon>
        <taxon>Nematoda</taxon>
        <taxon>Chromadorea</taxon>
        <taxon>Rhabditida</taxon>
        <taxon>Rhabditina</taxon>
        <taxon>Diplogasteromorpha</taxon>
        <taxon>Diplogasteroidea</taxon>
        <taxon>Neodiplogasteridae</taxon>
        <taxon>Pristionchus</taxon>
    </lineage>
</organism>
<dbReference type="InterPro" id="IPR019423">
    <property type="entry name" value="7TM_GPCR_serpentine_rcpt_Srj"/>
</dbReference>
<comment type="caution">
    <text evidence="2">The sequence shown here is derived from an EMBL/GenBank/DDBJ whole genome shotgun (WGS) entry which is preliminary data.</text>
</comment>
<keyword evidence="1" id="KW-0812">Transmembrane</keyword>
<dbReference type="PANTHER" id="PTHR45907:SF16">
    <property type="entry name" value="SERPENTINE RECEPTOR, CLASS J"/>
    <property type="match status" value="1"/>
</dbReference>
<evidence type="ECO:0000313" key="3">
    <source>
        <dbReference type="Proteomes" id="UP001328107"/>
    </source>
</evidence>
<accession>A0AAN5DFC7</accession>
<protein>
    <recommendedName>
        <fullName evidence="4">G protein-coupled receptor</fullName>
    </recommendedName>
</protein>
<reference evidence="3" key="1">
    <citation type="submission" date="2022-10" db="EMBL/GenBank/DDBJ databases">
        <title>Genome assembly of Pristionchus species.</title>
        <authorList>
            <person name="Yoshida K."/>
            <person name="Sommer R.J."/>
        </authorList>
    </citation>
    <scope>NUCLEOTIDE SEQUENCE [LARGE SCALE GENOMIC DNA]</scope>
    <source>
        <strain evidence="3">RS5460</strain>
    </source>
</reference>
<evidence type="ECO:0000256" key="1">
    <source>
        <dbReference type="SAM" id="Phobius"/>
    </source>
</evidence>
<dbReference type="EMBL" id="BTRK01000006">
    <property type="protein sequence ID" value="GMR62526.1"/>
    <property type="molecule type" value="Genomic_DNA"/>
</dbReference>
<evidence type="ECO:0000313" key="2">
    <source>
        <dbReference type="EMBL" id="GMR62526.1"/>
    </source>
</evidence>
<name>A0AAN5DFC7_9BILA</name>
<gene>
    <name evidence="2" type="ORF">PMAYCL1PPCAC_32721</name>
</gene>
<dbReference type="Proteomes" id="UP001328107">
    <property type="component" value="Unassembled WGS sequence"/>
</dbReference>
<feature type="transmembrane region" description="Helical" evidence="1">
    <location>
        <begin position="27"/>
        <end position="50"/>
    </location>
</feature>
<keyword evidence="1" id="KW-0472">Membrane</keyword>
<feature type="transmembrane region" description="Helical" evidence="1">
    <location>
        <begin position="75"/>
        <end position="97"/>
    </location>
</feature>
<evidence type="ECO:0008006" key="4">
    <source>
        <dbReference type="Google" id="ProtNLM"/>
    </source>
</evidence>
<proteinExistence type="predicted"/>
<sequence length="104" mass="12109">SVIALVLNFLLLYLVSKYTRNLGNFKFFINISAILNIYLCFILAIINPAIPTLQQYFSLNSTFGYFAQSFVESRYFTALFCASYSLPFSFIVIHILYRYWTIAK</sequence>
<dbReference type="InterPro" id="IPR019428">
    <property type="entry name" value="7TM_GPCR_serpentine_rcpt_Str"/>
</dbReference>
<feature type="non-terminal residue" evidence="2">
    <location>
        <position position="104"/>
    </location>
</feature>
<dbReference type="Pfam" id="PF10326">
    <property type="entry name" value="7TM_GPCR_Str"/>
    <property type="match status" value="1"/>
</dbReference>